<feature type="domain" description="Peptidase M1 alanyl aminopeptidase C-terminal" evidence="1">
    <location>
        <begin position="119"/>
        <end position="157"/>
    </location>
</feature>
<dbReference type="PANTHER" id="PTHR46322">
    <property type="entry name" value="PUROMYCIN-SENSITIVE AMINOPEPTIDASE"/>
    <property type="match status" value="1"/>
</dbReference>
<evidence type="ECO:0000313" key="3">
    <source>
        <dbReference type="Proteomes" id="UP001202328"/>
    </source>
</evidence>
<keyword evidence="3" id="KW-1185">Reference proteome</keyword>
<feature type="domain" description="Peptidase M1 alanyl aminopeptidase C-terminal" evidence="1">
    <location>
        <begin position="68"/>
        <end position="116"/>
    </location>
</feature>
<comment type="caution">
    <text evidence="2">The sequence shown here is derived from an EMBL/GenBank/DDBJ whole genome shotgun (WGS) entry which is preliminary data.</text>
</comment>
<evidence type="ECO:0000313" key="2">
    <source>
        <dbReference type="EMBL" id="KAI3923387.1"/>
    </source>
</evidence>
<sequence>MNCSHMDNHELVFTDMMDIDDPDVVHVARFFIMKHLASDLKAEFLKTVENNKSCDPYIFDHCNKSRPLTTLVQNPGKHRDDVLADFYIKWEHYFLVVNKWFGLQAISNILGNAENVCLLIGGFHMSPVNFHAKDGSGYKFLGKMVLQLEKLNPQVASVW</sequence>
<accession>A0AAD4SWQ2</accession>
<proteinExistence type="predicted"/>
<dbReference type="EMBL" id="JAJJMB010008487">
    <property type="protein sequence ID" value="KAI3923387.1"/>
    <property type="molecule type" value="Genomic_DNA"/>
</dbReference>
<protein>
    <recommendedName>
        <fullName evidence="1">Peptidase M1 alanyl aminopeptidase C-terminal domain-containing protein</fullName>
    </recommendedName>
</protein>
<dbReference type="Proteomes" id="UP001202328">
    <property type="component" value="Unassembled WGS sequence"/>
</dbReference>
<name>A0AAD4SWQ2_9MAGN</name>
<dbReference type="GO" id="GO:0008270">
    <property type="term" value="F:zinc ion binding"/>
    <property type="evidence" value="ECO:0007669"/>
    <property type="project" value="InterPro"/>
</dbReference>
<reference evidence="2" key="1">
    <citation type="submission" date="2022-04" db="EMBL/GenBank/DDBJ databases">
        <title>A functionally conserved STORR gene fusion in Papaver species that diverged 16.8 million years ago.</title>
        <authorList>
            <person name="Catania T."/>
        </authorList>
    </citation>
    <scope>NUCLEOTIDE SEQUENCE</scope>
    <source>
        <strain evidence="2">S-188037</strain>
    </source>
</reference>
<dbReference type="InterPro" id="IPR012779">
    <property type="entry name" value="Peptidase_M1_pepN"/>
</dbReference>
<organism evidence="2 3">
    <name type="scientific">Papaver atlanticum</name>
    <dbReference type="NCBI Taxonomy" id="357466"/>
    <lineage>
        <taxon>Eukaryota</taxon>
        <taxon>Viridiplantae</taxon>
        <taxon>Streptophyta</taxon>
        <taxon>Embryophyta</taxon>
        <taxon>Tracheophyta</taxon>
        <taxon>Spermatophyta</taxon>
        <taxon>Magnoliopsida</taxon>
        <taxon>Ranunculales</taxon>
        <taxon>Papaveraceae</taxon>
        <taxon>Papaveroideae</taxon>
        <taxon>Papaver</taxon>
    </lineage>
</organism>
<gene>
    <name evidence="2" type="ORF">MKW98_026980</name>
</gene>
<dbReference type="PANTHER" id="PTHR46322:SF1">
    <property type="entry name" value="PUROMYCIN-SENSITIVE AMINOPEPTIDASE"/>
    <property type="match status" value="1"/>
</dbReference>
<dbReference type="Pfam" id="PF17432">
    <property type="entry name" value="DUF3458_C"/>
    <property type="match status" value="2"/>
</dbReference>
<evidence type="ECO:0000259" key="1">
    <source>
        <dbReference type="Pfam" id="PF17432"/>
    </source>
</evidence>
<dbReference type="GO" id="GO:0009507">
    <property type="term" value="C:chloroplast"/>
    <property type="evidence" value="ECO:0007669"/>
    <property type="project" value="TreeGrafter"/>
</dbReference>
<dbReference type="InterPro" id="IPR037144">
    <property type="entry name" value="Peptidase_M1_pepN_C_sf"/>
</dbReference>
<dbReference type="InterPro" id="IPR024601">
    <property type="entry name" value="Peptidase_M1_pepN_C"/>
</dbReference>
<dbReference type="AlphaFoldDB" id="A0AAD4SWQ2"/>
<dbReference type="Gene3D" id="1.25.50.10">
    <property type="entry name" value="Peptidase M1, alanyl aminopeptidase, C-terminal domain"/>
    <property type="match status" value="1"/>
</dbReference>